<evidence type="ECO:0000313" key="4">
    <source>
        <dbReference type="EMBL" id="ORY44940.1"/>
    </source>
</evidence>
<dbReference type="PANTHER" id="PTHR43119">
    <property type="entry name" value="ABC TRANSPORT PROTEIN ATP-BINDING COMPONENT-RELATED"/>
    <property type="match status" value="1"/>
</dbReference>
<reference evidence="4 5" key="1">
    <citation type="submission" date="2016-07" db="EMBL/GenBank/DDBJ databases">
        <title>Pervasive Adenine N6-methylation of Active Genes in Fungi.</title>
        <authorList>
            <consortium name="DOE Joint Genome Institute"/>
            <person name="Mondo S.J."/>
            <person name="Dannebaum R.O."/>
            <person name="Kuo R.C."/>
            <person name="Labutti K."/>
            <person name="Haridas S."/>
            <person name="Kuo A."/>
            <person name="Salamov A."/>
            <person name="Ahrendt S.R."/>
            <person name="Lipzen A."/>
            <person name="Sullivan W."/>
            <person name="Andreopoulos W.B."/>
            <person name="Clum A."/>
            <person name="Lindquist E."/>
            <person name="Daum C."/>
            <person name="Ramamoorthy G.K."/>
            <person name="Gryganskyi A."/>
            <person name="Culley D."/>
            <person name="Magnuson J.K."/>
            <person name="James T.Y."/>
            <person name="O'Malley M.A."/>
            <person name="Stajich J.E."/>
            <person name="Spatafora J.W."/>
            <person name="Visel A."/>
            <person name="Grigoriev I.V."/>
        </authorList>
    </citation>
    <scope>NUCLEOTIDE SEQUENCE [LARGE SCALE GENOMIC DNA]</scope>
    <source>
        <strain evidence="4 5">JEL800</strain>
    </source>
</reference>
<sequence>MLVVENVSIGESRLRSASFRVPIDPLNPQITTVHGPSGCGKTTLLKAIAHLQPTSPNSRITLNGQTAPQTGIPQFRSKVLYVPQRPALLEGTPQSFVQTVRQFKAQASTPNRGGQAGPDPVAIGRKWGLDDGVWTREWHQLSGGEGQRVSLAIAVSLEPMLLLLDEPTSALDPQTTLLVEDTLRHLNCIWITHSPEQEERIRTRESLVFEETNDGGFRVVVKQMK</sequence>
<keyword evidence="1" id="KW-0547">Nucleotide-binding</keyword>
<dbReference type="InterPro" id="IPR027417">
    <property type="entry name" value="P-loop_NTPase"/>
</dbReference>
<dbReference type="GO" id="GO:0005524">
    <property type="term" value="F:ATP binding"/>
    <property type="evidence" value="ECO:0007669"/>
    <property type="project" value="UniProtKB-KW"/>
</dbReference>
<dbReference type="InterPro" id="IPR003593">
    <property type="entry name" value="AAA+_ATPase"/>
</dbReference>
<dbReference type="Pfam" id="PF00005">
    <property type="entry name" value="ABC_tran"/>
    <property type="match status" value="1"/>
</dbReference>
<evidence type="ECO:0000313" key="5">
    <source>
        <dbReference type="Proteomes" id="UP000193642"/>
    </source>
</evidence>
<dbReference type="Gene3D" id="3.40.50.300">
    <property type="entry name" value="P-loop containing nucleotide triphosphate hydrolases"/>
    <property type="match status" value="1"/>
</dbReference>
<accession>A0A1Y2CD15</accession>
<keyword evidence="5" id="KW-1185">Reference proteome</keyword>
<dbReference type="GO" id="GO:0016887">
    <property type="term" value="F:ATP hydrolysis activity"/>
    <property type="evidence" value="ECO:0007669"/>
    <property type="project" value="InterPro"/>
</dbReference>
<dbReference type="EMBL" id="MCGO01000021">
    <property type="protein sequence ID" value="ORY44940.1"/>
    <property type="molecule type" value="Genomic_DNA"/>
</dbReference>
<dbReference type="STRING" id="329046.A0A1Y2CD15"/>
<dbReference type="SMART" id="SM00382">
    <property type="entry name" value="AAA"/>
    <property type="match status" value="1"/>
</dbReference>
<evidence type="ECO:0000259" key="3">
    <source>
        <dbReference type="PROSITE" id="PS50893"/>
    </source>
</evidence>
<dbReference type="Proteomes" id="UP000193642">
    <property type="component" value="Unassembled WGS sequence"/>
</dbReference>
<name>A0A1Y2CD15_9FUNG</name>
<feature type="domain" description="ABC transporter" evidence="3">
    <location>
        <begin position="2"/>
        <end position="224"/>
    </location>
</feature>
<dbReference type="AlphaFoldDB" id="A0A1Y2CD15"/>
<dbReference type="SUPFAM" id="SSF52540">
    <property type="entry name" value="P-loop containing nucleoside triphosphate hydrolases"/>
    <property type="match status" value="1"/>
</dbReference>
<dbReference type="OrthoDB" id="6593433at2759"/>
<dbReference type="PANTHER" id="PTHR43119:SF1">
    <property type="entry name" value="ABC TRANSPORTER DOMAIN-CONTAINING PROTEIN"/>
    <property type="match status" value="1"/>
</dbReference>
<keyword evidence="2" id="KW-0067">ATP-binding</keyword>
<gene>
    <name evidence="4" type="ORF">BCR33DRAFT_716847</name>
</gene>
<dbReference type="PROSITE" id="PS50893">
    <property type="entry name" value="ABC_TRANSPORTER_2"/>
    <property type="match status" value="1"/>
</dbReference>
<protein>
    <submittedName>
        <fullName evidence="4">p-loop containing nucleoside triphosphate hydrolase protein</fullName>
    </submittedName>
</protein>
<evidence type="ECO:0000256" key="1">
    <source>
        <dbReference type="ARBA" id="ARBA00022741"/>
    </source>
</evidence>
<dbReference type="InterPro" id="IPR003439">
    <property type="entry name" value="ABC_transporter-like_ATP-bd"/>
</dbReference>
<evidence type="ECO:0000256" key="2">
    <source>
        <dbReference type="ARBA" id="ARBA00022840"/>
    </source>
</evidence>
<proteinExistence type="predicted"/>
<comment type="caution">
    <text evidence="4">The sequence shown here is derived from an EMBL/GenBank/DDBJ whole genome shotgun (WGS) entry which is preliminary data.</text>
</comment>
<keyword evidence="4" id="KW-0378">Hydrolase</keyword>
<organism evidence="4 5">
    <name type="scientific">Rhizoclosmatium globosum</name>
    <dbReference type="NCBI Taxonomy" id="329046"/>
    <lineage>
        <taxon>Eukaryota</taxon>
        <taxon>Fungi</taxon>
        <taxon>Fungi incertae sedis</taxon>
        <taxon>Chytridiomycota</taxon>
        <taxon>Chytridiomycota incertae sedis</taxon>
        <taxon>Chytridiomycetes</taxon>
        <taxon>Chytridiales</taxon>
        <taxon>Chytriomycetaceae</taxon>
        <taxon>Rhizoclosmatium</taxon>
    </lineage>
</organism>